<protein>
    <submittedName>
        <fullName evidence="2">Uncharacterized protein</fullName>
    </submittedName>
</protein>
<feature type="region of interest" description="Disordered" evidence="1">
    <location>
        <begin position="1"/>
        <end position="39"/>
    </location>
</feature>
<evidence type="ECO:0000313" key="2">
    <source>
        <dbReference type="EMBL" id="GLF92893.1"/>
    </source>
</evidence>
<reference evidence="2 3" key="1">
    <citation type="submission" date="2022-10" db="EMBL/GenBank/DDBJ databases">
        <title>Draft genome sequence of Streptomyces sp. YSPA8.</title>
        <authorList>
            <person name="Moriuchi R."/>
            <person name="Dohra H."/>
            <person name="Yamamura H."/>
            <person name="Kodani S."/>
        </authorList>
    </citation>
    <scope>NUCLEOTIDE SEQUENCE [LARGE SCALE GENOMIC DNA]</scope>
    <source>
        <strain evidence="2 3">YSPA8</strain>
    </source>
</reference>
<proteinExistence type="predicted"/>
<gene>
    <name evidence="2" type="ORF">SYYSPA8_01370</name>
</gene>
<dbReference type="RefSeq" id="WP_323445013.1">
    <property type="nucleotide sequence ID" value="NZ_BSBI01000001.1"/>
</dbReference>
<organism evidence="2 3">
    <name type="scientific">Streptomyces yaizuensis</name>
    <dbReference type="NCBI Taxonomy" id="2989713"/>
    <lineage>
        <taxon>Bacteria</taxon>
        <taxon>Bacillati</taxon>
        <taxon>Actinomycetota</taxon>
        <taxon>Actinomycetes</taxon>
        <taxon>Kitasatosporales</taxon>
        <taxon>Streptomycetaceae</taxon>
        <taxon>Streptomyces</taxon>
    </lineage>
</organism>
<dbReference type="EMBL" id="BSBI01000001">
    <property type="protein sequence ID" value="GLF92893.1"/>
    <property type="molecule type" value="Genomic_DNA"/>
</dbReference>
<sequence>MRPHLPGTGEHRAAAAPSPAEAAQPAAEPTAYTGPLARRLRAVTPRGADRGTGRGPRTVTAIAGGVRRRTGAAPRTFPEFAA</sequence>
<keyword evidence="3" id="KW-1185">Reference proteome</keyword>
<feature type="compositionally biased region" description="Low complexity" evidence="1">
    <location>
        <begin position="14"/>
        <end position="31"/>
    </location>
</feature>
<name>A0ABQ5NR89_9ACTN</name>
<evidence type="ECO:0000313" key="3">
    <source>
        <dbReference type="Proteomes" id="UP001291653"/>
    </source>
</evidence>
<accession>A0ABQ5NR89</accession>
<dbReference type="Proteomes" id="UP001291653">
    <property type="component" value="Unassembled WGS sequence"/>
</dbReference>
<comment type="caution">
    <text evidence="2">The sequence shown here is derived from an EMBL/GenBank/DDBJ whole genome shotgun (WGS) entry which is preliminary data.</text>
</comment>
<evidence type="ECO:0000256" key="1">
    <source>
        <dbReference type="SAM" id="MobiDB-lite"/>
    </source>
</evidence>